<keyword evidence="3" id="KW-1185">Reference proteome</keyword>
<protein>
    <recommendedName>
        <fullName evidence="1">PH domain-containing protein</fullName>
    </recommendedName>
</protein>
<evidence type="ECO:0000313" key="2">
    <source>
        <dbReference type="EMBL" id="KYB26828.1"/>
    </source>
</evidence>
<evidence type="ECO:0000259" key="1">
    <source>
        <dbReference type="PROSITE" id="PS50003"/>
    </source>
</evidence>
<proteinExistence type="predicted"/>
<reference evidence="2 3" key="2">
    <citation type="journal article" date="2010" name="Nucleic Acids Res.">
        <title>BeetleBase in 2010: revisions to provide comprehensive genomic information for Tribolium castaneum.</title>
        <authorList>
            <person name="Kim H.S."/>
            <person name="Murphy T."/>
            <person name="Xia J."/>
            <person name="Caragea D."/>
            <person name="Park Y."/>
            <person name="Beeman R.W."/>
            <person name="Lorenzen M.D."/>
            <person name="Butcher S."/>
            <person name="Manak J.R."/>
            <person name="Brown S.J."/>
        </authorList>
    </citation>
    <scope>GENOME REANNOTATION</scope>
    <source>
        <strain evidence="2 3">Georgia GA2</strain>
    </source>
</reference>
<dbReference type="PROSITE" id="PS50003">
    <property type="entry name" value="PH_DOMAIN"/>
    <property type="match status" value="1"/>
</dbReference>
<gene>
    <name evidence="2" type="primary">AUGUSTUS-3.0.2_33518</name>
    <name evidence="2" type="ORF">TcasGA2_TC033518</name>
</gene>
<dbReference type="InterPro" id="IPR011993">
    <property type="entry name" value="PH-like_dom_sf"/>
</dbReference>
<dbReference type="InterPro" id="IPR001849">
    <property type="entry name" value="PH_domain"/>
</dbReference>
<dbReference type="CDD" id="cd00821">
    <property type="entry name" value="PH"/>
    <property type="match status" value="1"/>
</dbReference>
<evidence type="ECO:0000313" key="3">
    <source>
        <dbReference type="Proteomes" id="UP000007266"/>
    </source>
</evidence>
<dbReference type="Proteomes" id="UP000007266">
    <property type="component" value="Linkage group 7"/>
</dbReference>
<dbReference type="OMA" id="MIINIGH"/>
<reference evidence="2 3" key="1">
    <citation type="journal article" date="2008" name="Nature">
        <title>The genome of the model beetle and pest Tribolium castaneum.</title>
        <authorList>
            <consortium name="Tribolium Genome Sequencing Consortium"/>
            <person name="Richards S."/>
            <person name="Gibbs R.A."/>
            <person name="Weinstock G.M."/>
            <person name="Brown S.J."/>
            <person name="Denell R."/>
            <person name="Beeman R.W."/>
            <person name="Gibbs R."/>
            <person name="Beeman R.W."/>
            <person name="Brown S.J."/>
            <person name="Bucher G."/>
            <person name="Friedrich M."/>
            <person name="Grimmelikhuijzen C.J."/>
            <person name="Klingler M."/>
            <person name="Lorenzen M."/>
            <person name="Richards S."/>
            <person name="Roth S."/>
            <person name="Schroder R."/>
            <person name="Tautz D."/>
            <person name="Zdobnov E.M."/>
            <person name="Muzny D."/>
            <person name="Gibbs R.A."/>
            <person name="Weinstock G.M."/>
            <person name="Attaway T."/>
            <person name="Bell S."/>
            <person name="Buhay C.J."/>
            <person name="Chandrabose M.N."/>
            <person name="Chavez D."/>
            <person name="Clerk-Blankenburg K.P."/>
            <person name="Cree A."/>
            <person name="Dao M."/>
            <person name="Davis C."/>
            <person name="Chacko J."/>
            <person name="Dinh H."/>
            <person name="Dugan-Rocha S."/>
            <person name="Fowler G."/>
            <person name="Garner T.T."/>
            <person name="Garnes J."/>
            <person name="Gnirke A."/>
            <person name="Hawes A."/>
            <person name="Hernandez J."/>
            <person name="Hines S."/>
            <person name="Holder M."/>
            <person name="Hume J."/>
            <person name="Jhangiani S.N."/>
            <person name="Joshi V."/>
            <person name="Khan Z.M."/>
            <person name="Jackson L."/>
            <person name="Kovar C."/>
            <person name="Kowis A."/>
            <person name="Lee S."/>
            <person name="Lewis L.R."/>
            <person name="Margolis J."/>
            <person name="Morgan M."/>
            <person name="Nazareth L.V."/>
            <person name="Nguyen N."/>
            <person name="Okwuonu G."/>
            <person name="Parker D."/>
            <person name="Richards S."/>
            <person name="Ruiz S.J."/>
            <person name="Santibanez J."/>
            <person name="Savard J."/>
            <person name="Scherer S.E."/>
            <person name="Schneider B."/>
            <person name="Sodergren E."/>
            <person name="Tautz D."/>
            <person name="Vattahil S."/>
            <person name="Villasana D."/>
            <person name="White C.S."/>
            <person name="Wright R."/>
            <person name="Park Y."/>
            <person name="Beeman R.W."/>
            <person name="Lord J."/>
            <person name="Oppert B."/>
            <person name="Lorenzen M."/>
            <person name="Brown S."/>
            <person name="Wang L."/>
            <person name="Savard J."/>
            <person name="Tautz D."/>
            <person name="Richards S."/>
            <person name="Weinstock G."/>
            <person name="Gibbs R.A."/>
            <person name="Liu Y."/>
            <person name="Worley K."/>
            <person name="Weinstock G."/>
            <person name="Elsik C.G."/>
            <person name="Reese J.T."/>
            <person name="Elhaik E."/>
            <person name="Landan G."/>
            <person name="Graur D."/>
            <person name="Arensburger P."/>
            <person name="Atkinson P."/>
            <person name="Beeman R.W."/>
            <person name="Beidler J."/>
            <person name="Brown S.J."/>
            <person name="Demuth J.P."/>
            <person name="Drury D.W."/>
            <person name="Du Y.Z."/>
            <person name="Fujiwara H."/>
            <person name="Lorenzen M."/>
            <person name="Maselli V."/>
            <person name="Osanai M."/>
            <person name="Park Y."/>
            <person name="Robertson H.M."/>
            <person name="Tu Z."/>
            <person name="Wang J.J."/>
            <person name="Wang S."/>
            <person name="Richards S."/>
            <person name="Song H."/>
            <person name="Zhang L."/>
            <person name="Sodergren E."/>
            <person name="Werner D."/>
            <person name="Stanke M."/>
            <person name="Morgenstern B."/>
            <person name="Solovyev V."/>
            <person name="Kosarev P."/>
            <person name="Brown G."/>
            <person name="Chen H.C."/>
            <person name="Ermolaeva O."/>
            <person name="Hlavina W."/>
            <person name="Kapustin Y."/>
            <person name="Kiryutin B."/>
            <person name="Kitts P."/>
            <person name="Maglott D."/>
            <person name="Pruitt K."/>
            <person name="Sapojnikov V."/>
            <person name="Souvorov A."/>
            <person name="Mackey A.J."/>
            <person name="Waterhouse R.M."/>
            <person name="Wyder S."/>
            <person name="Zdobnov E.M."/>
            <person name="Zdobnov E.M."/>
            <person name="Wyder S."/>
            <person name="Kriventseva E.V."/>
            <person name="Kadowaki T."/>
            <person name="Bork P."/>
            <person name="Aranda M."/>
            <person name="Bao R."/>
            <person name="Beermann A."/>
            <person name="Berns N."/>
            <person name="Bolognesi R."/>
            <person name="Bonneton F."/>
            <person name="Bopp D."/>
            <person name="Brown S.J."/>
            <person name="Bucher G."/>
            <person name="Butts T."/>
            <person name="Chaumot A."/>
            <person name="Denell R.E."/>
            <person name="Ferrier D.E."/>
            <person name="Friedrich M."/>
            <person name="Gordon C.M."/>
            <person name="Jindra M."/>
            <person name="Klingler M."/>
            <person name="Lan Q."/>
            <person name="Lattorff H.M."/>
            <person name="Laudet V."/>
            <person name="von Levetsow C."/>
            <person name="Liu Z."/>
            <person name="Lutz R."/>
            <person name="Lynch J.A."/>
            <person name="da Fonseca R.N."/>
            <person name="Posnien N."/>
            <person name="Reuter R."/>
            <person name="Roth S."/>
            <person name="Savard J."/>
            <person name="Schinko J.B."/>
            <person name="Schmitt C."/>
            <person name="Schoppmeier M."/>
            <person name="Schroder R."/>
            <person name="Shippy T.D."/>
            <person name="Simonnet F."/>
            <person name="Marques-Souza H."/>
            <person name="Tautz D."/>
            <person name="Tomoyasu Y."/>
            <person name="Trauner J."/>
            <person name="Van der Zee M."/>
            <person name="Vervoort M."/>
            <person name="Wittkopp N."/>
            <person name="Wimmer E.A."/>
            <person name="Yang X."/>
            <person name="Jones A.K."/>
            <person name="Sattelle D.B."/>
            <person name="Ebert P.R."/>
            <person name="Nelson D."/>
            <person name="Scott J.G."/>
            <person name="Beeman R.W."/>
            <person name="Muthukrishnan S."/>
            <person name="Kramer K.J."/>
            <person name="Arakane Y."/>
            <person name="Beeman R.W."/>
            <person name="Zhu Q."/>
            <person name="Hogenkamp D."/>
            <person name="Dixit R."/>
            <person name="Oppert B."/>
            <person name="Jiang H."/>
            <person name="Zou Z."/>
            <person name="Marshall J."/>
            <person name="Elpidina E."/>
            <person name="Vinokurov K."/>
            <person name="Oppert C."/>
            <person name="Zou Z."/>
            <person name="Evans J."/>
            <person name="Lu Z."/>
            <person name="Zhao P."/>
            <person name="Sumathipala N."/>
            <person name="Altincicek B."/>
            <person name="Vilcinskas A."/>
            <person name="Williams M."/>
            <person name="Hultmark D."/>
            <person name="Hetru C."/>
            <person name="Jiang H."/>
            <person name="Grimmelikhuijzen C.J."/>
            <person name="Hauser F."/>
            <person name="Cazzamali G."/>
            <person name="Williamson M."/>
            <person name="Park Y."/>
            <person name="Li B."/>
            <person name="Tanaka Y."/>
            <person name="Predel R."/>
            <person name="Neupert S."/>
            <person name="Schachtner J."/>
            <person name="Verleyen P."/>
            <person name="Raible F."/>
            <person name="Bork P."/>
            <person name="Friedrich M."/>
            <person name="Walden K.K."/>
            <person name="Robertson H.M."/>
            <person name="Angeli S."/>
            <person name="Foret S."/>
            <person name="Bucher G."/>
            <person name="Schuetz S."/>
            <person name="Maleszka R."/>
            <person name="Wimmer E.A."/>
            <person name="Beeman R.W."/>
            <person name="Lorenzen M."/>
            <person name="Tomoyasu Y."/>
            <person name="Miller S.C."/>
            <person name="Grossmann D."/>
            <person name="Bucher G."/>
        </authorList>
    </citation>
    <scope>NUCLEOTIDE SEQUENCE [LARGE SCALE GENOMIC DNA]</scope>
    <source>
        <strain evidence="2 3">Georgia GA2</strain>
    </source>
</reference>
<dbReference type="EMBL" id="KQ971351">
    <property type="protein sequence ID" value="KYB26828.1"/>
    <property type="molecule type" value="Genomic_DNA"/>
</dbReference>
<sequence length="201" mass="22488">MQGNTLICGYLDVKISAKSRRGLTPWKAWQKQWCELKRLDNIENGVELKLKSSMEGSVLNCLLLPRSSTICRTESRTKQYAFGVFAMGRTQKPLLFLSGASESDAQDWIASIRKMLCVASYLPVGESNFHVSVVDNVHSRAAGLVGLHGVLGSNSQEIVISDPCTGDPRLCWYWHQFHQFHFQAPAHPVDDKRIIVMHTSG</sequence>
<dbReference type="PhylomeDB" id="A0A139WFQ0"/>
<name>A0A139WFQ0_TRICA</name>
<feature type="domain" description="PH" evidence="1">
    <location>
        <begin position="4"/>
        <end position="117"/>
    </location>
</feature>
<dbReference type="AlphaFoldDB" id="A0A139WFQ0"/>
<organism evidence="2 3">
    <name type="scientific">Tribolium castaneum</name>
    <name type="common">Red flour beetle</name>
    <dbReference type="NCBI Taxonomy" id="7070"/>
    <lineage>
        <taxon>Eukaryota</taxon>
        <taxon>Metazoa</taxon>
        <taxon>Ecdysozoa</taxon>
        <taxon>Arthropoda</taxon>
        <taxon>Hexapoda</taxon>
        <taxon>Insecta</taxon>
        <taxon>Pterygota</taxon>
        <taxon>Neoptera</taxon>
        <taxon>Endopterygota</taxon>
        <taxon>Coleoptera</taxon>
        <taxon>Polyphaga</taxon>
        <taxon>Cucujiformia</taxon>
        <taxon>Tenebrionidae</taxon>
        <taxon>Tenebrionidae incertae sedis</taxon>
        <taxon>Tribolium</taxon>
    </lineage>
</organism>
<dbReference type="Gene3D" id="2.30.29.30">
    <property type="entry name" value="Pleckstrin-homology domain (PH domain)/Phosphotyrosine-binding domain (PTB)"/>
    <property type="match status" value="1"/>
</dbReference>
<accession>A0A139WFQ0</accession>
<dbReference type="SUPFAM" id="SSF50729">
    <property type="entry name" value="PH domain-like"/>
    <property type="match status" value="1"/>
</dbReference>